<evidence type="ECO:0000313" key="4">
    <source>
        <dbReference type="Proteomes" id="UP000634136"/>
    </source>
</evidence>
<dbReference type="EMBL" id="JAAIUW010000007">
    <property type="protein sequence ID" value="KAF7824820.1"/>
    <property type="molecule type" value="Genomic_DNA"/>
</dbReference>
<protein>
    <submittedName>
        <fullName evidence="3">Pentatricopeptide repeat-containing protein</fullName>
    </submittedName>
</protein>
<feature type="repeat" description="PPR" evidence="2">
    <location>
        <begin position="361"/>
        <end position="395"/>
    </location>
</feature>
<dbReference type="Pfam" id="PF12854">
    <property type="entry name" value="PPR_1"/>
    <property type="match status" value="1"/>
</dbReference>
<dbReference type="Pfam" id="PF13812">
    <property type="entry name" value="PPR_3"/>
    <property type="match status" value="1"/>
</dbReference>
<dbReference type="OrthoDB" id="185373at2759"/>
<dbReference type="InterPro" id="IPR011990">
    <property type="entry name" value="TPR-like_helical_dom_sf"/>
</dbReference>
<dbReference type="PROSITE" id="PS51375">
    <property type="entry name" value="PPR"/>
    <property type="match status" value="13"/>
</dbReference>
<proteinExistence type="predicted"/>
<name>A0A834TMZ9_9FABA</name>
<reference evidence="3" key="1">
    <citation type="submission" date="2020-09" db="EMBL/GenBank/DDBJ databases">
        <title>Genome-Enabled Discovery of Anthraquinone Biosynthesis in Senna tora.</title>
        <authorList>
            <person name="Kang S.-H."/>
            <person name="Pandey R.P."/>
            <person name="Lee C.-M."/>
            <person name="Sim J.-S."/>
            <person name="Jeong J.-T."/>
            <person name="Choi B.-S."/>
            <person name="Jung M."/>
            <person name="Ginzburg D."/>
            <person name="Zhao K."/>
            <person name="Won S.Y."/>
            <person name="Oh T.-J."/>
            <person name="Yu Y."/>
            <person name="Kim N.-H."/>
            <person name="Lee O.R."/>
            <person name="Lee T.-H."/>
            <person name="Bashyal P."/>
            <person name="Kim T.-S."/>
            <person name="Lee W.-H."/>
            <person name="Kawkins C."/>
            <person name="Kim C.-K."/>
            <person name="Kim J.S."/>
            <person name="Ahn B.O."/>
            <person name="Rhee S.Y."/>
            <person name="Sohng J.K."/>
        </authorList>
    </citation>
    <scope>NUCLEOTIDE SEQUENCE</scope>
    <source>
        <tissue evidence="3">Leaf</tissue>
    </source>
</reference>
<keyword evidence="4" id="KW-1185">Reference proteome</keyword>
<feature type="repeat" description="PPR" evidence="2">
    <location>
        <begin position="291"/>
        <end position="325"/>
    </location>
</feature>
<feature type="repeat" description="PPR" evidence="2">
    <location>
        <begin position="703"/>
        <end position="737"/>
    </location>
</feature>
<feature type="repeat" description="PPR" evidence="2">
    <location>
        <begin position="466"/>
        <end position="496"/>
    </location>
</feature>
<dbReference type="AlphaFoldDB" id="A0A834TMZ9"/>
<sequence length="1021" mass="115598">MLVSLTPRWNQAAAATVIVQAAIVTVQARSIAAATVQAHSIAAAAVPKRYTCPLLLNPLSLFSWHRFLTLQRAIEICKAEDLVPNSRRPCRLCIGRYFQPLLPLPYAVLFSTSSFFSAFLAGPSGISFEYWVYQKMGHLLLIFLGKYSSSFKLASTALAHLNSTTFSDTQSSDCDDETVSSSCGCSSNTPSSVCNSFELNPFKVVETLNRLQREPSLAWDFFQQVKKQGFQHNISTYGVLIRILCYWGMDTRLDSLFVDLIALSETCPTFEIQDLFEEVLEGLGVEGNQHLLLAFNTMVKTYVSNNRFDEAIDFLFLTRRRGIVPHVYTCNYLINRLFDHNKEDMAFSIYKQLKKLGLSPNDYTYTIVIKALCKRGKLYELAGVLHEMHEAGMPISSFCFSTYIEGLCNHHSPDLGYEVLQKRREENAPVDIYAYNAVIRGFCNEMKLDEAESVILYMEKHGPVPDVFSYCELIHGYCKNGNLLKAITVHDDMTSKDEVVYNVVLDALCKLGKVDNARELLEGMKGKHMVLDIKHYTTLIGGYCQQGKLTVAFDLFKEMKKQGFEPDVVTYNVLSSGLSKNGCAVKVIQFLGYMETQGVKPNSDTYKSIIEGLWSAGKVEEAEAFLEILEDKSVEIYSVMINKYCEANYIKKAYELCLRLSNQGNIVKGGSYFKLLSKLCSEGDTNRALMLLEKMRLLNVEPGKIMYCKVLAALCQAGKMRKARSLFDVLVERGITPDVITYTLMINSYCRMNCLPEAYFLFQDMKDRGIKPDVVTYTVLLDGQFKTNLSTNSSLMLNNGKTAISDVSTILREMHDMKVKPDVITYTVLIDGHVKAYNLQEEAIALFDEMIGKGLEPDNVAYNALVCGLCNRGNRNKPIMLLEDILSKGIAPDQYSISALERGKLSQFLFDKPEWDIFIMIDDWFTQNHTDNTLTWNSTLQLNRYHDTIKSVVSNTSFQHMLEDMASLAILDAEKDRGMSNGVLIKRKKFYRYNTTFLPDCMEYEILMLIKARLIRFIFTT</sequence>
<evidence type="ECO:0000313" key="3">
    <source>
        <dbReference type="EMBL" id="KAF7824820.1"/>
    </source>
</evidence>
<dbReference type="PANTHER" id="PTHR47942:SF16">
    <property type="entry name" value="PENTATRICOPEPTIDE REPEAT DOMAIN CONTAINING PROTEIN-RELATED"/>
    <property type="match status" value="1"/>
</dbReference>
<dbReference type="InterPro" id="IPR051222">
    <property type="entry name" value="PPR/CCM1_RNA-binding"/>
</dbReference>
<feature type="repeat" description="PPR" evidence="2">
    <location>
        <begin position="532"/>
        <end position="566"/>
    </location>
</feature>
<dbReference type="Pfam" id="PF01535">
    <property type="entry name" value="PPR"/>
    <property type="match status" value="5"/>
</dbReference>
<dbReference type="NCBIfam" id="TIGR00756">
    <property type="entry name" value="PPR"/>
    <property type="match status" value="12"/>
</dbReference>
<dbReference type="Gene3D" id="1.25.40.10">
    <property type="entry name" value="Tetratricopeptide repeat domain"/>
    <property type="match status" value="6"/>
</dbReference>
<dbReference type="InterPro" id="IPR002885">
    <property type="entry name" value="PPR_rpt"/>
</dbReference>
<dbReference type="PANTHER" id="PTHR47942">
    <property type="entry name" value="TETRATRICOPEPTIDE REPEAT (TPR)-LIKE SUPERFAMILY PROTEIN-RELATED"/>
    <property type="match status" value="1"/>
</dbReference>
<feature type="repeat" description="PPR" evidence="2">
    <location>
        <begin position="431"/>
        <end position="465"/>
    </location>
</feature>
<dbReference type="Pfam" id="PF13041">
    <property type="entry name" value="PPR_2"/>
    <property type="match status" value="4"/>
</dbReference>
<feature type="repeat" description="PPR" evidence="2">
    <location>
        <begin position="567"/>
        <end position="601"/>
    </location>
</feature>
<feature type="repeat" description="PPR" evidence="2">
    <location>
        <begin position="858"/>
        <end position="892"/>
    </location>
</feature>
<evidence type="ECO:0000256" key="2">
    <source>
        <dbReference type="PROSITE-ProRule" id="PRU00708"/>
    </source>
</evidence>
<feature type="repeat" description="PPR" evidence="2">
    <location>
        <begin position="602"/>
        <end position="636"/>
    </location>
</feature>
<gene>
    <name evidence="3" type="ORF">G2W53_022964</name>
</gene>
<feature type="repeat" description="PPR" evidence="2">
    <location>
        <begin position="326"/>
        <end position="360"/>
    </location>
</feature>
<feature type="repeat" description="PPR" evidence="2">
    <location>
        <begin position="822"/>
        <end position="857"/>
    </location>
</feature>
<accession>A0A834TMZ9</accession>
<feature type="repeat" description="PPR" evidence="2">
    <location>
        <begin position="738"/>
        <end position="772"/>
    </location>
</feature>
<keyword evidence="1" id="KW-0677">Repeat</keyword>
<comment type="caution">
    <text evidence="3">The sequence shown here is derived from an EMBL/GenBank/DDBJ whole genome shotgun (WGS) entry which is preliminary data.</text>
</comment>
<organism evidence="3 4">
    <name type="scientific">Senna tora</name>
    <dbReference type="NCBI Taxonomy" id="362788"/>
    <lineage>
        <taxon>Eukaryota</taxon>
        <taxon>Viridiplantae</taxon>
        <taxon>Streptophyta</taxon>
        <taxon>Embryophyta</taxon>
        <taxon>Tracheophyta</taxon>
        <taxon>Spermatophyta</taxon>
        <taxon>Magnoliopsida</taxon>
        <taxon>eudicotyledons</taxon>
        <taxon>Gunneridae</taxon>
        <taxon>Pentapetalae</taxon>
        <taxon>rosids</taxon>
        <taxon>fabids</taxon>
        <taxon>Fabales</taxon>
        <taxon>Fabaceae</taxon>
        <taxon>Caesalpinioideae</taxon>
        <taxon>Cassia clade</taxon>
        <taxon>Senna</taxon>
    </lineage>
</organism>
<evidence type="ECO:0000256" key="1">
    <source>
        <dbReference type="ARBA" id="ARBA00022737"/>
    </source>
</evidence>
<dbReference type="Proteomes" id="UP000634136">
    <property type="component" value="Unassembled WGS sequence"/>
</dbReference>
<feature type="repeat" description="PPR" evidence="2">
    <location>
        <begin position="497"/>
        <end position="531"/>
    </location>
</feature>